<evidence type="ECO:0000313" key="9">
    <source>
        <dbReference type="Proteomes" id="UP000280668"/>
    </source>
</evidence>
<accession>A0A3N2BC11</accession>
<evidence type="ECO:0000256" key="2">
    <source>
        <dbReference type="ARBA" id="ARBA00022475"/>
    </source>
</evidence>
<evidence type="ECO:0000256" key="6">
    <source>
        <dbReference type="SAM" id="MobiDB-lite"/>
    </source>
</evidence>
<sequence length="930" mass="98339">MTPPPAVAPPRREVLLIDVPLARVRRPADLLALLATLVAIGVVLLLTIYADATTQGVTQDVQSVLADTLRQTLLLPVTVLEGVVSFVVPLAVIVERLIRWEWRSALEAVGAMVLAVLLVNGAIWLLTTAAPELSPGLIITSNGDAALALNVYLAGLAGVLTAAGDRTRSRLLRWSWGLLWVVAALSVLQGDQTLPGALVAVLLGRVAGLGLRYVSGVLHQRATGLPLVRALRRAGLDPDRIVRIDDTGHLPRAWRASCSGPVGYTERLRERARDLVADSPMEQTPGGQVTANLAIVTPGETAAPSPASVPGENTSKARGAVDAAADGASGSASEPWRESSLPGGVEGILSGESQPDAIHPDPTTDPLEILAGIGPSAGRRMATETAHRLYAVWDVAGVRHDVVVLDGDRHVAGFLSSLWQSIRLKGLSRRPLRNLRDAADRALMMRLAVREAGVRTPEVTGVAEARDSVFLVTEHIPAARQLSDLSAEELEDAVLDQVWRQVRAAHLKGLVHHSIHSNAILVDAEQQVWILGWDEGEILSTEISRRIDLAQVLAMLSGLVGTERALNSAARTLEREQLASVAPLLQRVILPSTTRTMTSRESLTAVRDELVELIPTADVAPLPVARFSPRTVITATIGVAALVALLSWMNFDEVLEAVGNADPRWIAASFGLGLLTYVGMAMTLVAFTPERLARVRTLVVQMAASVVQIVAPAGIGAAAINLRFLQRQRIPIPRAVATVSLVQVSQFLTTVLLLGAVVLLTGSAGALSAPSGPVIAVVAGVLGIAALAALVPQLRIWIWRRISPTLRQVWPRLVWAVSHPGRLAVGVVGNIIMTLGYVGAFGAALAAFGYTLPLSTLAIAYLVSNSVGALVPSPGGIGPVEAALTTGLTLAGIPAGAAVSTAILFRLLTFWGRAPLGWLALRYLQKRELV</sequence>
<feature type="transmembrane region" description="Helical" evidence="7">
    <location>
        <begin position="73"/>
        <end position="94"/>
    </location>
</feature>
<gene>
    <name evidence="8" type="ORF">EDD31_1091</name>
</gene>
<feature type="transmembrane region" description="Helical" evidence="7">
    <location>
        <begin position="106"/>
        <end position="126"/>
    </location>
</feature>
<dbReference type="Pfam" id="PF06293">
    <property type="entry name" value="Kdo"/>
    <property type="match status" value="1"/>
</dbReference>
<dbReference type="AlphaFoldDB" id="A0A3N2BC11"/>
<comment type="subcellular location">
    <subcellularLocation>
        <location evidence="1">Cell membrane</location>
        <topology evidence="1">Multi-pass membrane protein</topology>
    </subcellularLocation>
</comment>
<feature type="transmembrane region" description="Helical" evidence="7">
    <location>
        <begin position="883"/>
        <end position="905"/>
    </location>
</feature>
<feature type="transmembrane region" description="Helical" evidence="7">
    <location>
        <begin position="663"/>
        <end position="687"/>
    </location>
</feature>
<dbReference type="PANTHER" id="PTHR39087">
    <property type="entry name" value="UPF0104 MEMBRANE PROTEIN MJ1595"/>
    <property type="match status" value="1"/>
</dbReference>
<reference evidence="8 9" key="1">
    <citation type="submission" date="2018-11" db="EMBL/GenBank/DDBJ databases">
        <title>Sequencing the genomes of 1000 actinobacteria strains.</title>
        <authorList>
            <person name="Klenk H.-P."/>
        </authorList>
    </citation>
    <scope>NUCLEOTIDE SEQUENCE [LARGE SCALE GENOMIC DNA]</scope>
    <source>
        <strain evidence="8 9">DSM 11294</strain>
    </source>
</reference>
<dbReference type="SUPFAM" id="SSF56112">
    <property type="entry name" value="Protein kinase-like (PK-like)"/>
    <property type="match status" value="1"/>
</dbReference>
<feature type="transmembrane region" description="Helical" evidence="7">
    <location>
        <begin position="146"/>
        <end position="164"/>
    </location>
</feature>
<keyword evidence="5 7" id="KW-0472">Membrane</keyword>
<keyword evidence="2" id="KW-1003">Cell membrane</keyword>
<evidence type="ECO:0000256" key="3">
    <source>
        <dbReference type="ARBA" id="ARBA00022692"/>
    </source>
</evidence>
<name>A0A3N2BC11_9MICO</name>
<feature type="transmembrane region" description="Helical" evidence="7">
    <location>
        <begin position="744"/>
        <end position="767"/>
    </location>
</feature>
<evidence type="ECO:0000256" key="7">
    <source>
        <dbReference type="SAM" id="Phobius"/>
    </source>
</evidence>
<evidence type="ECO:0000256" key="1">
    <source>
        <dbReference type="ARBA" id="ARBA00004651"/>
    </source>
</evidence>
<dbReference type="Proteomes" id="UP000280668">
    <property type="component" value="Unassembled WGS sequence"/>
</dbReference>
<feature type="transmembrane region" description="Helical" evidence="7">
    <location>
        <begin position="30"/>
        <end position="50"/>
    </location>
</feature>
<evidence type="ECO:0000313" key="8">
    <source>
        <dbReference type="EMBL" id="ROR72732.1"/>
    </source>
</evidence>
<dbReference type="EMBL" id="RKHK01000001">
    <property type="protein sequence ID" value="ROR72732.1"/>
    <property type="molecule type" value="Genomic_DNA"/>
</dbReference>
<comment type="caution">
    <text evidence="8">The sequence shown here is derived from an EMBL/GenBank/DDBJ whole genome shotgun (WGS) entry which is preliminary data.</text>
</comment>
<keyword evidence="9" id="KW-1185">Reference proteome</keyword>
<keyword evidence="3 7" id="KW-0812">Transmembrane</keyword>
<dbReference type="InterPro" id="IPR011009">
    <property type="entry name" value="Kinase-like_dom_sf"/>
</dbReference>
<dbReference type="InterPro" id="IPR022791">
    <property type="entry name" value="L-PG_synthase/AglD"/>
</dbReference>
<feature type="compositionally biased region" description="Low complexity" evidence="6">
    <location>
        <begin position="317"/>
        <end position="333"/>
    </location>
</feature>
<feature type="transmembrane region" description="Helical" evidence="7">
    <location>
        <begin position="632"/>
        <end position="651"/>
    </location>
</feature>
<protein>
    <submittedName>
        <fullName evidence="8">Uncharacterized protein (TIRG00374 family)</fullName>
    </submittedName>
</protein>
<proteinExistence type="predicted"/>
<feature type="region of interest" description="Disordered" evidence="6">
    <location>
        <begin position="300"/>
        <end position="366"/>
    </location>
</feature>
<dbReference type="PANTHER" id="PTHR39087:SF2">
    <property type="entry name" value="UPF0104 MEMBRANE PROTEIN MJ1595"/>
    <property type="match status" value="1"/>
</dbReference>
<feature type="transmembrane region" description="Helical" evidence="7">
    <location>
        <begin position="845"/>
        <end position="863"/>
    </location>
</feature>
<evidence type="ECO:0000256" key="4">
    <source>
        <dbReference type="ARBA" id="ARBA00022989"/>
    </source>
</evidence>
<dbReference type="Pfam" id="PF03706">
    <property type="entry name" value="LPG_synthase_TM"/>
    <property type="match status" value="1"/>
</dbReference>
<dbReference type="RefSeq" id="WP_170163201.1">
    <property type="nucleotide sequence ID" value="NZ_RKHK01000001.1"/>
</dbReference>
<evidence type="ECO:0000256" key="5">
    <source>
        <dbReference type="ARBA" id="ARBA00023136"/>
    </source>
</evidence>
<keyword evidence="4 7" id="KW-1133">Transmembrane helix</keyword>
<dbReference type="GO" id="GO:0005886">
    <property type="term" value="C:plasma membrane"/>
    <property type="evidence" value="ECO:0007669"/>
    <property type="project" value="UniProtKB-SubCell"/>
</dbReference>
<organism evidence="8 9">
    <name type="scientific">Bogoriella caseilytica</name>
    <dbReference type="NCBI Taxonomy" id="56055"/>
    <lineage>
        <taxon>Bacteria</taxon>
        <taxon>Bacillati</taxon>
        <taxon>Actinomycetota</taxon>
        <taxon>Actinomycetes</taxon>
        <taxon>Micrococcales</taxon>
        <taxon>Bogoriellaceae</taxon>
        <taxon>Bogoriella</taxon>
    </lineage>
</organism>
<feature type="transmembrane region" description="Helical" evidence="7">
    <location>
        <begin position="774"/>
        <end position="799"/>
    </location>
</feature>
<feature type="transmembrane region" description="Helical" evidence="7">
    <location>
        <begin position="171"/>
        <end position="188"/>
    </location>
</feature>
<feature type="transmembrane region" description="Helical" evidence="7">
    <location>
        <begin position="699"/>
        <end position="724"/>
    </location>
</feature>